<dbReference type="EMBL" id="CAXDID020000241">
    <property type="protein sequence ID" value="CAL6062778.1"/>
    <property type="molecule type" value="Genomic_DNA"/>
</dbReference>
<reference evidence="1" key="1">
    <citation type="submission" date="2023-06" db="EMBL/GenBank/DDBJ databases">
        <authorList>
            <person name="Kurt Z."/>
        </authorList>
    </citation>
    <scope>NUCLEOTIDE SEQUENCE</scope>
</reference>
<evidence type="ECO:0000313" key="2">
    <source>
        <dbReference type="EMBL" id="CAL6062778.1"/>
    </source>
</evidence>
<name>A0AA86UYA5_9EUKA</name>
<evidence type="ECO:0000313" key="1">
    <source>
        <dbReference type="EMBL" id="CAI9969371.1"/>
    </source>
</evidence>
<dbReference type="EMBL" id="CATOUU010001058">
    <property type="protein sequence ID" value="CAI9969371.1"/>
    <property type="molecule type" value="Genomic_DNA"/>
</dbReference>
<reference evidence="2 3" key="2">
    <citation type="submission" date="2024-07" db="EMBL/GenBank/DDBJ databases">
        <authorList>
            <person name="Akdeniz Z."/>
        </authorList>
    </citation>
    <scope>NUCLEOTIDE SEQUENCE [LARGE SCALE GENOMIC DNA]</scope>
</reference>
<dbReference type="Proteomes" id="UP001642409">
    <property type="component" value="Unassembled WGS sequence"/>
</dbReference>
<organism evidence="1">
    <name type="scientific">Hexamita inflata</name>
    <dbReference type="NCBI Taxonomy" id="28002"/>
    <lineage>
        <taxon>Eukaryota</taxon>
        <taxon>Metamonada</taxon>
        <taxon>Diplomonadida</taxon>
        <taxon>Hexamitidae</taxon>
        <taxon>Hexamitinae</taxon>
        <taxon>Hexamita</taxon>
    </lineage>
</organism>
<accession>A0AA86UYA5</accession>
<gene>
    <name evidence="2" type="ORF">HINF_LOCUS50349</name>
    <name evidence="1" type="ORF">HINF_LOCUS57016</name>
</gene>
<keyword evidence="3" id="KW-1185">Reference proteome</keyword>
<evidence type="ECO:0000313" key="3">
    <source>
        <dbReference type="Proteomes" id="UP001642409"/>
    </source>
</evidence>
<protein>
    <submittedName>
        <fullName evidence="2">Hypothetical_protein</fullName>
    </submittedName>
</protein>
<dbReference type="AlphaFoldDB" id="A0AA86UYA5"/>
<proteinExistence type="predicted"/>
<comment type="caution">
    <text evidence="1">The sequence shown here is derived from an EMBL/GenBank/DDBJ whole genome shotgun (WGS) entry which is preliminary data.</text>
</comment>
<sequence length="105" mass="11987">MFYSNKTNGITLTPHQVTATHSPPRWAKTGQGRVTIKIQHVNKATRSIKQVPAQIVEASHTIKNNRPEKNIMLLKLAIRNLIKQTIAPYRKRLKHFNSSNHTQAQ</sequence>